<name>A0ABV0F3F8_9ENTE</name>
<dbReference type="InterPro" id="IPR024515">
    <property type="entry name" value="DUF3397"/>
</dbReference>
<organism evidence="2 3">
    <name type="scientific">Enterococcus diestrammenae</name>
    <dbReference type="NCBI Taxonomy" id="1155073"/>
    <lineage>
        <taxon>Bacteria</taxon>
        <taxon>Bacillati</taxon>
        <taxon>Bacillota</taxon>
        <taxon>Bacilli</taxon>
        <taxon>Lactobacillales</taxon>
        <taxon>Enterococcaceae</taxon>
        <taxon>Enterococcus</taxon>
    </lineage>
</organism>
<feature type="transmembrane region" description="Helical" evidence="1">
    <location>
        <begin position="67"/>
        <end position="87"/>
    </location>
</feature>
<keyword evidence="1" id="KW-1133">Transmembrane helix</keyword>
<dbReference type="RefSeq" id="WP_161868318.1">
    <property type="nucleotide sequence ID" value="NZ_JAQFAM010000002.1"/>
</dbReference>
<evidence type="ECO:0008006" key="4">
    <source>
        <dbReference type="Google" id="ProtNLM"/>
    </source>
</evidence>
<gene>
    <name evidence="2" type="ORF">BAU18_001174</name>
</gene>
<feature type="transmembrane region" description="Helical" evidence="1">
    <location>
        <begin position="12"/>
        <end position="31"/>
    </location>
</feature>
<evidence type="ECO:0000313" key="2">
    <source>
        <dbReference type="EMBL" id="MEO1781587.1"/>
    </source>
</evidence>
<comment type="caution">
    <text evidence="2">The sequence shown here is derived from an EMBL/GenBank/DDBJ whole genome shotgun (WGS) entry which is preliminary data.</text>
</comment>
<evidence type="ECO:0000256" key="1">
    <source>
        <dbReference type="SAM" id="Phobius"/>
    </source>
</evidence>
<proteinExistence type="predicted"/>
<dbReference type="EMBL" id="MAEI02000001">
    <property type="protein sequence ID" value="MEO1781587.1"/>
    <property type="molecule type" value="Genomic_DNA"/>
</dbReference>
<keyword evidence="1" id="KW-0812">Transmembrane</keyword>
<feature type="transmembrane region" description="Helical" evidence="1">
    <location>
        <begin position="99"/>
        <end position="120"/>
    </location>
</feature>
<reference evidence="2 3" key="2">
    <citation type="submission" date="2024-02" db="EMBL/GenBank/DDBJ databases">
        <title>The Genome Sequence of Enterococcus diestrammenae JM9A.</title>
        <authorList>
            <person name="Earl A."/>
            <person name="Manson A."/>
            <person name="Gilmore M."/>
            <person name="Sanders J."/>
            <person name="Shea T."/>
            <person name="Howe W."/>
            <person name="Livny J."/>
            <person name="Cuomo C."/>
            <person name="Neafsey D."/>
            <person name="Birren B."/>
        </authorList>
    </citation>
    <scope>NUCLEOTIDE SEQUENCE [LARGE SCALE GENOMIC DNA]</scope>
    <source>
        <strain evidence="2 3">JM9A</strain>
    </source>
</reference>
<keyword evidence="1" id="KW-0472">Membrane</keyword>
<dbReference type="Pfam" id="PF11877">
    <property type="entry name" value="DUF3397"/>
    <property type="match status" value="1"/>
</dbReference>
<accession>A0ABV0F3F8</accession>
<keyword evidence="3" id="KW-1185">Reference proteome</keyword>
<reference evidence="3" key="1">
    <citation type="submission" date="2016-06" db="EMBL/GenBank/DDBJ databases">
        <title>Four novel species of enterococci isolated from chicken manure.</title>
        <authorList>
            <person name="Van Tyne D."/>
        </authorList>
    </citation>
    <scope>NUCLEOTIDE SEQUENCE [LARGE SCALE GENOMIC DNA]</scope>
    <source>
        <strain evidence="3">JM9A</strain>
    </source>
</reference>
<dbReference type="Proteomes" id="UP001429357">
    <property type="component" value="Unassembled WGS sequence"/>
</dbReference>
<evidence type="ECO:0000313" key="3">
    <source>
        <dbReference type="Proteomes" id="UP001429357"/>
    </source>
</evidence>
<protein>
    <recommendedName>
        <fullName evidence="4">DUF3397 domain-containing protein</fullName>
    </recommendedName>
</protein>
<sequence>MNTTFHPMMIFWYVFPVILLFATSFVVSALSLQKKWHIKGPDLAVPFLWLGLQQISTNTFAVSILPYFVISILFLGILLVVFQAYYYGEIAYKRYFKMFWRLVFLFTLMTYLLLVIMDIVHYL</sequence>